<protein>
    <submittedName>
        <fullName evidence="3">Alpha/beta fold hydrolase</fullName>
    </submittedName>
</protein>
<sequence length="262" mass="29434">MRSIHYQLYSDDTEKPWILLIHGLFGSADNLSGLRKLFTGSHQVLSIDLPDHGKSAFTTGFSFTSYAEKVVALLAHLDIHKVDVLGHSLGGKVAMSMALSFPNLVSSLVVLDIAPVHYAPRHQLVFDGLNSINLDTLSSRKEADLLLATHISESSTRQFLLKSLYKDNERWKWRFNLDLLQREYHLLSEGIKASSTFDKPVLFIKGGKSDYLLLEHRSAIIALFPNSQSKVIPNAGHWLHAQNPTLCYKFAYSFLKVSNNLL</sequence>
<keyword evidence="4" id="KW-1185">Reference proteome</keyword>
<dbReference type="EMBL" id="JAWDIO010000002">
    <property type="protein sequence ID" value="MDU0355161.1"/>
    <property type="molecule type" value="Genomic_DNA"/>
</dbReference>
<feature type="domain" description="AB hydrolase-1" evidence="2">
    <location>
        <begin position="16"/>
        <end position="244"/>
    </location>
</feature>
<evidence type="ECO:0000259" key="2">
    <source>
        <dbReference type="Pfam" id="PF00561"/>
    </source>
</evidence>
<dbReference type="SUPFAM" id="SSF53474">
    <property type="entry name" value="alpha/beta-Hydrolases"/>
    <property type="match status" value="1"/>
</dbReference>
<dbReference type="InterPro" id="IPR000073">
    <property type="entry name" value="AB_hydrolase_1"/>
</dbReference>
<evidence type="ECO:0000313" key="3">
    <source>
        <dbReference type="EMBL" id="MDU0355161.1"/>
    </source>
</evidence>
<evidence type="ECO:0000256" key="1">
    <source>
        <dbReference type="ARBA" id="ARBA00022801"/>
    </source>
</evidence>
<dbReference type="PANTHER" id="PTHR46118:SF4">
    <property type="entry name" value="PROTEIN ABHD11"/>
    <property type="match status" value="1"/>
</dbReference>
<proteinExistence type="predicted"/>
<name>A0ABU3SYU6_9ALTE</name>
<comment type="caution">
    <text evidence="3">The sequence shown here is derived from an EMBL/GenBank/DDBJ whole genome shotgun (WGS) entry which is preliminary data.</text>
</comment>
<organism evidence="3 4">
    <name type="scientific">Paraglaciecola aquimarina</name>
    <dbReference type="NCBI Taxonomy" id="1235557"/>
    <lineage>
        <taxon>Bacteria</taxon>
        <taxon>Pseudomonadati</taxon>
        <taxon>Pseudomonadota</taxon>
        <taxon>Gammaproteobacteria</taxon>
        <taxon>Alteromonadales</taxon>
        <taxon>Alteromonadaceae</taxon>
        <taxon>Paraglaciecola</taxon>
    </lineage>
</organism>
<keyword evidence="1 3" id="KW-0378">Hydrolase</keyword>
<dbReference type="GO" id="GO:0016787">
    <property type="term" value="F:hydrolase activity"/>
    <property type="evidence" value="ECO:0007669"/>
    <property type="project" value="UniProtKB-KW"/>
</dbReference>
<dbReference type="InterPro" id="IPR029058">
    <property type="entry name" value="AB_hydrolase_fold"/>
</dbReference>
<dbReference type="RefSeq" id="WP_316026711.1">
    <property type="nucleotide sequence ID" value="NZ_JAWDIO010000002.1"/>
</dbReference>
<gene>
    <name evidence="3" type="ORF">RS130_15750</name>
</gene>
<evidence type="ECO:0000313" key="4">
    <source>
        <dbReference type="Proteomes" id="UP001247805"/>
    </source>
</evidence>
<dbReference type="PANTHER" id="PTHR46118">
    <property type="entry name" value="PROTEIN ABHD11"/>
    <property type="match status" value="1"/>
</dbReference>
<dbReference type="Proteomes" id="UP001247805">
    <property type="component" value="Unassembled WGS sequence"/>
</dbReference>
<accession>A0ABU3SYU6</accession>
<dbReference type="Gene3D" id="3.40.50.1820">
    <property type="entry name" value="alpha/beta hydrolase"/>
    <property type="match status" value="1"/>
</dbReference>
<dbReference type="PRINTS" id="PR00111">
    <property type="entry name" value="ABHYDROLASE"/>
</dbReference>
<dbReference type="Pfam" id="PF00561">
    <property type="entry name" value="Abhydrolase_1"/>
    <property type="match status" value="1"/>
</dbReference>
<reference evidence="3 4" key="1">
    <citation type="submission" date="2023-10" db="EMBL/GenBank/DDBJ databases">
        <title>Glaciecola aquimarina strain GGW-M5 nov., isolated from a coastal seawater.</title>
        <authorList>
            <person name="Bayburt H."/>
            <person name="Kim J.M."/>
            <person name="Choi B.J."/>
            <person name="Jeon C.O."/>
        </authorList>
    </citation>
    <scope>NUCLEOTIDE SEQUENCE [LARGE SCALE GENOMIC DNA]</scope>
    <source>
        <strain evidence="3 4">KCTC 32108</strain>
    </source>
</reference>